<dbReference type="EMBL" id="UINC01003653">
    <property type="protein sequence ID" value="SVA08169.1"/>
    <property type="molecule type" value="Genomic_DNA"/>
</dbReference>
<dbReference type="AlphaFoldDB" id="A0A381SXJ1"/>
<feature type="non-terminal residue" evidence="2">
    <location>
        <position position="1"/>
    </location>
</feature>
<organism evidence="2">
    <name type="scientific">marine metagenome</name>
    <dbReference type="NCBI Taxonomy" id="408172"/>
    <lineage>
        <taxon>unclassified sequences</taxon>
        <taxon>metagenomes</taxon>
        <taxon>ecological metagenomes</taxon>
    </lineage>
</organism>
<evidence type="ECO:0000313" key="2">
    <source>
        <dbReference type="EMBL" id="SVA08169.1"/>
    </source>
</evidence>
<feature type="non-terminal residue" evidence="2">
    <location>
        <position position="30"/>
    </location>
</feature>
<sequence>KLSGHSAILSLTANRRKRSNRRHARPVLFP</sequence>
<evidence type="ECO:0000256" key="1">
    <source>
        <dbReference type="SAM" id="MobiDB-lite"/>
    </source>
</evidence>
<proteinExistence type="predicted"/>
<feature type="compositionally biased region" description="Basic residues" evidence="1">
    <location>
        <begin position="14"/>
        <end position="30"/>
    </location>
</feature>
<protein>
    <submittedName>
        <fullName evidence="2">Uncharacterized protein</fullName>
    </submittedName>
</protein>
<name>A0A381SXJ1_9ZZZZ</name>
<gene>
    <name evidence="2" type="ORF">METZ01_LOCUS61023</name>
</gene>
<accession>A0A381SXJ1</accession>
<reference evidence="2" key="1">
    <citation type="submission" date="2018-05" db="EMBL/GenBank/DDBJ databases">
        <authorList>
            <person name="Lanie J.A."/>
            <person name="Ng W.-L."/>
            <person name="Kazmierczak K.M."/>
            <person name="Andrzejewski T.M."/>
            <person name="Davidsen T.M."/>
            <person name="Wayne K.J."/>
            <person name="Tettelin H."/>
            <person name="Glass J.I."/>
            <person name="Rusch D."/>
            <person name="Podicherti R."/>
            <person name="Tsui H.-C.T."/>
            <person name="Winkler M.E."/>
        </authorList>
    </citation>
    <scope>NUCLEOTIDE SEQUENCE</scope>
</reference>
<feature type="region of interest" description="Disordered" evidence="1">
    <location>
        <begin position="1"/>
        <end position="30"/>
    </location>
</feature>